<evidence type="ECO:0000313" key="3">
    <source>
        <dbReference type="Proteomes" id="UP000642107"/>
    </source>
</evidence>
<feature type="compositionally biased region" description="Acidic residues" evidence="1">
    <location>
        <begin position="271"/>
        <end position="283"/>
    </location>
</feature>
<organism evidence="2 3">
    <name type="scientific">Flavimobilis rhizosphaerae</name>
    <dbReference type="NCBI Taxonomy" id="2775421"/>
    <lineage>
        <taxon>Bacteria</taxon>
        <taxon>Bacillati</taxon>
        <taxon>Actinomycetota</taxon>
        <taxon>Actinomycetes</taxon>
        <taxon>Micrococcales</taxon>
        <taxon>Jonesiaceae</taxon>
        <taxon>Flavimobilis</taxon>
    </lineage>
</organism>
<feature type="region of interest" description="Disordered" evidence="1">
    <location>
        <begin position="270"/>
        <end position="318"/>
    </location>
</feature>
<evidence type="ECO:0000256" key="1">
    <source>
        <dbReference type="SAM" id="MobiDB-lite"/>
    </source>
</evidence>
<feature type="compositionally biased region" description="Low complexity" evidence="1">
    <location>
        <begin position="530"/>
        <end position="542"/>
    </location>
</feature>
<dbReference type="SUPFAM" id="SSF56112">
    <property type="entry name" value="Protein kinase-like (PK-like)"/>
    <property type="match status" value="1"/>
</dbReference>
<dbReference type="InterPro" id="IPR011009">
    <property type="entry name" value="Kinase-like_dom_sf"/>
</dbReference>
<accession>A0ABR9DR52</accession>
<evidence type="ECO:0008006" key="4">
    <source>
        <dbReference type="Google" id="ProtNLM"/>
    </source>
</evidence>
<evidence type="ECO:0000313" key="2">
    <source>
        <dbReference type="EMBL" id="MBD9699389.1"/>
    </source>
</evidence>
<dbReference type="Proteomes" id="UP000642107">
    <property type="component" value="Unassembled WGS sequence"/>
</dbReference>
<reference evidence="2 3" key="1">
    <citation type="submission" date="2020-09" db="EMBL/GenBank/DDBJ databases">
        <title>Flavimobilis rhizosphaerae sp. nov., isolated from rhizosphere soil of Spartina alterniflora.</title>
        <authorList>
            <person name="Hanqin C."/>
        </authorList>
    </citation>
    <scope>NUCLEOTIDE SEQUENCE [LARGE SCALE GENOMIC DNA]</scope>
    <source>
        <strain evidence="2 3">GY 10621</strain>
    </source>
</reference>
<keyword evidence="3" id="KW-1185">Reference proteome</keyword>
<gene>
    <name evidence="2" type="ORF">IGS67_07780</name>
</gene>
<name>A0ABR9DR52_9MICO</name>
<sequence length="682" mass="69927">MTESQVGDLIAERYRLRQRVRSDVEDVERWSAEDEILGREVLVALVSGSRATVALDEARRAALIADPRLARVLDVGQVPESPYVVTERPRGRSLEEIVDAHGPLSGVEARAVVGEVAEALAVAERRGVHHAALRPSVVHVAPGKVLVEGLGLDGALGDGGFHGSRASLPADAAGLGRLLQFALTGQRIGDVPVPRGALDKPSDDDVEAVALASIADSLLTTLTPTLRAPSAVADELAPWGKVSVPVPQPEKPAPVPLVTHVDVPAEGAVDVSDDASDVPDDVPDAGGLDGAPGAVPDVGEAGGLAAPSDAGEVDDVDTPSDELAAVEDETGSFREDSVMAADAVETAAESTSRARTSVRTMFDGSPAVPTIPGKPQPPPAASPIKRSSVLGGMAATASAASSAAVPPPVPVPAPTFAPVIAAGSVPRGGTSGGSSAAPAWDAVVGATGRPAPARAAAAVRPTSPGAGGGRGRAEDLRTVRFNPTALTLVLALVLALGGVVWAAGNLSGFRSPFQWGSNARPVPTDSTGEPQATATTTVPPVLPAIASVQQLDPDGDENEHPEAASRAIDLDPTTYWFSRTYRSATFAGMGKRGIGIAVSLEKPAPVSTVYIQSNSTGGRMQVRVTDPSKPDEGTVLYEGPVDKDMEIDVATPVEAEHVVLWFTELPQTSGQNRAEIREISVS</sequence>
<feature type="region of interest" description="Disordered" evidence="1">
    <location>
        <begin position="514"/>
        <end position="542"/>
    </location>
</feature>
<dbReference type="EMBL" id="JACZDF010000003">
    <property type="protein sequence ID" value="MBD9699389.1"/>
    <property type="molecule type" value="Genomic_DNA"/>
</dbReference>
<dbReference type="RefSeq" id="WP_192279390.1">
    <property type="nucleotide sequence ID" value="NZ_JACZDF010000003.1"/>
</dbReference>
<comment type="caution">
    <text evidence="2">The sequence shown here is derived from an EMBL/GenBank/DDBJ whole genome shotgun (WGS) entry which is preliminary data.</text>
</comment>
<protein>
    <recommendedName>
        <fullName evidence="4">Protein kinase domain-containing protein</fullName>
    </recommendedName>
</protein>
<dbReference type="Gene3D" id="1.10.510.10">
    <property type="entry name" value="Transferase(Phosphotransferase) domain 1"/>
    <property type="match status" value="1"/>
</dbReference>
<proteinExistence type="predicted"/>